<protein>
    <submittedName>
        <fullName evidence="2">Uncharacterized protein</fullName>
    </submittedName>
</protein>
<evidence type="ECO:0000256" key="1">
    <source>
        <dbReference type="SAM" id="Phobius"/>
    </source>
</evidence>
<keyword evidence="3" id="KW-1185">Reference proteome</keyword>
<keyword evidence="1" id="KW-0812">Transmembrane</keyword>
<reference evidence="2 3" key="1">
    <citation type="submission" date="2014-07" db="EMBL/GenBank/DDBJ databases">
        <title>Complete genome sequence of Corynebacterium atypicum DSM 44849: identifiction of the mycolic acid biosynthesis genes.</title>
        <authorList>
            <person name="Tippelt A."/>
            <person name="Mollmann S."/>
            <person name="Albersmeier A."/>
            <person name="Jaenicke S."/>
            <person name="Ruckert C."/>
            <person name="Tauch A."/>
        </authorList>
    </citation>
    <scope>NUCLEOTIDE SEQUENCE [LARGE SCALE GENOMIC DNA]</scope>
    <source>
        <strain evidence="2 3">R2070</strain>
    </source>
</reference>
<proteinExistence type="predicted"/>
<name>A0ABM5QM47_9CORY</name>
<dbReference type="Proteomes" id="UP000028504">
    <property type="component" value="Chromosome"/>
</dbReference>
<accession>A0ABM5QM47</accession>
<evidence type="ECO:0000313" key="2">
    <source>
        <dbReference type="EMBL" id="AIG63812.1"/>
    </source>
</evidence>
<dbReference type="EMBL" id="CP008944">
    <property type="protein sequence ID" value="AIG63812.1"/>
    <property type="molecule type" value="Genomic_DNA"/>
</dbReference>
<sequence length="89" mass="9696">MVGVLLSVTFCCGLLIAAAHVFNRRFIAPIYDVVLNFIAFSAATASSTLLGEYIPAFFSGCAVVAWIYLGFLTYRALKRHVPLSGQSNY</sequence>
<evidence type="ECO:0000313" key="3">
    <source>
        <dbReference type="Proteomes" id="UP000028504"/>
    </source>
</evidence>
<keyword evidence="1" id="KW-0472">Membrane</keyword>
<organism evidence="2 3">
    <name type="scientific">Corynebacterium atypicum</name>
    <dbReference type="NCBI Taxonomy" id="191610"/>
    <lineage>
        <taxon>Bacteria</taxon>
        <taxon>Bacillati</taxon>
        <taxon>Actinomycetota</taxon>
        <taxon>Actinomycetes</taxon>
        <taxon>Mycobacteriales</taxon>
        <taxon>Corynebacteriaceae</taxon>
        <taxon>Corynebacterium</taxon>
    </lineage>
</organism>
<gene>
    <name evidence="2" type="ORF">CATYP_02935</name>
</gene>
<keyword evidence="1" id="KW-1133">Transmembrane helix</keyword>
<feature type="transmembrane region" description="Helical" evidence="1">
    <location>
        <begin position="53"/>
        <end position="74"/>
    </location>
</feature>